<dbReference type="Proteomes" id="UP001165082">
    <property type="component" value="Unassembled WGS sequence"/>
</dbReference>
<dbReference type="SMART" id="SM00195">
    <property type="entry name" value="DSPc"/>
    <property type="match status" value="1"/>
</dbReference>
<evidence type="ECO:0000259" key="1">
    <source>
        <dbReference type="PROSITE" id="PS50054"/>
    </source>
</evidence>
<dbReference type="CDD" id="cd14498">
    <property type="entry name" value="DSP"/>
    <property type="match status" value="1"/>
</dbReference>
<dbReference type="PROSITE" id="PS50054">
    <property type="entry name" value="TYR_PHOSPHATASE_DUAL"/>
    <property type="match status" value="1"/>
</dbReference>
<dbReference type="Pfam" id="PF00782">
    <property type="entry name" value="DSPc"/>
    <property type="match status" value="1"/>
</dbReference>
<name>A0A9W7C4G0_9STRA</name>
<dbReference type="OrthoDB" id="2017893at2759"/>
<reference evidence="3" key="1">
    <citation type="submission" date="2022-07" db="EMBL/GenBank/DDBJ databases">
        <title>Genome analysis of Parmales, a sister group of diatoms, reveals the evolutionary specialization of diatoms from phago-mixotrophs to photoautotrophs.</title>
        <authorList>
            <person name="Ban H."/>
            <person name="Sato S."/>
            <person name="Yoshikawa S."/>
            <person name="Kazumasa Y."/>
            <person name="Nakamura Y."/>
            <person name="Ichinomiya M."/>
            <person name="Saitoh K."/>
            <person name="Sato N."/>
            <person name="Blanc-Mathieu R."/>
            <person name="Endo H."/>
            <person name="Kuwata A."/>
            <person name="Ogata H."/>
        </authorList>
    </citation>
    <scope>NUCLEOTIDE SEQUENCE</scope>
</reference>
<dbReference type="SUPFAM" id="SSF52799">
    <property type="entry name" value="(Phosphotyrosine protein) phosphatases II"/>
    <property type="match status" value="1"/>
</dbReference>
<dbReference type="InterPro" id="IPR000340">
    <property type="entry name" value="Dual-sp_phosphatase_cat-dom"/>
</dbReference>
<dbReference type="PANTHER" id="PTHR46377:SF1">
    <property type="entry name" value="DUAL SPECIFICITY PROTEIN PHOSPHATASE 19"/>
    <property type="match status" value="1"/>
</dbReference>
<sequence>MPECCPVLQAIPGISDTLLAEFALLFNPSSHHLCLPNAIYYNYENRGGIFVGSAATANESTCSMLGITHIVSVVNRNFSAPDGIEHLLCCIEDANYEDLFPVLFEALPFISKALERPSGRVIVHCERGASRSVSVVVAYLMALRGGRFCADDVLAEVRQNRRCARPNVGFMSYLKSLRFHPTKRVLADKIGREIPIK</sequence>
<dbReference type="GO" id="GO:0005737">
    <property type="term" value="C:cytoplasm"/>
    <property type="evidence" value="ECO:0007669"/>
    <property type="project" value="TreeGrafter"/>
</dbReference>
<accession>A0A9W7C4G0</accession>
<comment type="caution">
    <text evidence="3">The sequence shown here is derived from an EMBL/GenBank/DDBJ whole genome shotgun (WGS) entry which is preliminary data.</text>
</comment>
<proteinExistence type="predicted"/>
<evidence type="ECO:0000313" key="4">
    <source>
        <dbReference type="Proteomes" id="UP001165082"/>
    </source>
</evidence>
<feature type="domain" description="Tyrosine-protein phosphatase" evidence="1">
    <location>
        <begin position="40"/>
        <end position="183"/>
    </location>
</feature>
<organism evidence="3 4">
    <name type="scientific">Triparma retinervis</name>
    <dbReference type="NCBI Taxonomy" id="2557542"/>
    <lineage>
        <taxon>Eukaryota</taxon>
        <taxon>Sar</taxon>
        <taxon>Stramenopiles</taxon>
        <taxon>Ochrophyta</taxon>
        <taxon>Bolidophyceae</taxon>
        <taxon>Parmales</taxon>
        <taxon>Triparmaceae</taxon>
        <taxon>Triparma</taxon>
    </lineage>
</organism>
<dbReference type="AlphaFoldDB" id="A0A9W7C4G0"/>
<dbReference type="InterPro" id="IPR020422">
    <property type="entry name" value="TYR_PHOSPHATASE_DUAL_dom"/>
</dbReference>
<keyword evidence="4" id="KW-1185">Reference proteome</keyword>
<evidence type="ECO:0000259" key="2">
    <source>
        <dbReference type="PROSITE" id="PS50056"/>
    </source>
</evidence>
<dbReference type="PANTHER" id="PTHR46377">
    <property type="entry name" value="DUAL SPECIFICITY PROTEIN PHOSPHATASE 19"/>
    <property type="match status" value="1"/>
</dbReference>
<gene>
    <name evidence="3" type="ORF">TrRE_jg3836</name>
</gene>
<protein>
    <recommendedName>
        <fullName evidence="5">Protein-tyrosine-phosphatase</fullName>
    </recommendedName>
</protein>
<dbReference type="GO" id="GO:0008579">
    <property type="term" value="F:JUN kinase phosphatase activity"/>
    <property type="evidence" value="ECO:0007669"/>
    <property type="project" value="TreeGrafter"/>
</dbReference>
<evidence type="ECO:0008006" key="5">
    <source>
        <dbReference type="Google" id="ProtNLM"/>
    </source>
</evidence>
<evidence type="ECO:0000313" key="3">
    <source>
        <dbReference type="EMBL" id="GMI03092.1"/>
    </source>
</evidence>
<feature type="domain" description="Tyrosine specific protein phosphatases" evidence="2">
    <location>
        <begin position="101"/>
        <end position="161"/>
    </location>
</feature>
<dbReference type="InterPro" id="IPR029021">
    <property type="entry name" value="Prot-tyrosine_phosphatase-like"/>
</dbReference>
<dbReference type="InterPro" id="IPR000387">
    <property type="entry name" value="Tyr_Pase_dom"/>
</dbReference>
<dbReference type="PROSITE" id="PS50056">
    <property type="entry name" value="TYR_PHOSPHATASE_2"/>
    <property type="match status" value="1"/>
</dbReference>
<dbReference type="EMBL" id="BRXZ01000017">
    <property type="protein sequence ID" value="GMI03092.1"/>
    <property type="molecule type" value="Genomic_DNA"/>
</dbReference>
<dbReference type="Gene3D" id="3.90.190.10">
    <property type="entry name" value="Protein tyrosine phosphatase superfamily"/>
    <property type="match status" value="1"/>
</dbReference>